<keyword evidence="2" id="KW-0812">Transmembrane</keyword>
<dbReference type="PANTHER" id="PTHR36347">
    <property type="entry name" value="EXPRESSED PROTEIN"/>
    <property type="match status" value="1"/>
</dbReference>
<keyword evidence="2" id="KW-1133">Transmembrane helix</keyword>
<accession>A0AAX6HCD4</accession>
<evidence type="ECO:0000313" key="4">
    <source>
        <dbReference type="Proteomes" id="UP001140949"/>
    </source>
</evidence>
<reference evidence="3" key="2">
    <citation type="submission" date="2023-04" db="EMBL/GenBank/DDBJ databases">
        <authorList>
            <person name="Bruccoleri R.E."/>
            <person name="Oakeley E.J."/>
            <person name="Faust A.-M."/>
            <person name="Dessus-Babus S."/>
            <person name="Altorfer M."/>
            <person name="Burckhardt D."/>
            <person name="Oertli M."/>
            <person name="Naumann U."/>
            <person name="Petersen F."/>
            <person name="Wong J."/>
        </authorList>
    </citation>
    <scope>NUCLEOTIDE SEQUENCE</scope>
    <source>
        <strain evidence="3">GSM-AAB239-AS_SAM_17_03QT</strain>
        <tissue evidence="3">Leaf</tissue>
    </source>
</reference>
<gene>
    <name evidence="3" type="ORF">M6B38_320195</name>
</gene>
<keyword evidence="2" id="KW-0472">Membrane</keyword>
<reference evidence="3" key="1">
    <citation type="journal article" date="2023" name="GigaByte">
        <title>Genome assembly of the bearded iris, Iris pallida Lam.</title>
        <authorList>
            <person name="Bruccoleri R.E."/>
            <person name="Oakeley E.J."/>
            <person name="Faust A.M.E."/>
            <person name="Altorfer M."/>
            <person name="Dessus-Babus S."/>
            <person name="Burckhardt D."/>
            <person name="Oertli M."/>
            <person name="Naumann U."/>
            <person name="Petersen F."/>
            <person name="Wong J."/>
        </authorList>
    </citation>
    <scope>NUCLEOTIDE SEQUENCE</scope>
    <source>
        <strain evidence="3">GSM-AAB239-AS_SAM_17_03QT</strain>
    </source>
</reference>
<comment type="caution">
    <text evidence="3">The sequence shown here is derived from an EMBL/GenBank/DDBJ whole genome shotgun (WGS) entry which is preliminary data.</text>
</comment>
<dbReference type="GO" id="GO:0009507">
    <property type="term" value="C:chloroplast"/>
    <property type="evidence" value="ECO:0007669"/>
    <property type="project" value="TreeGrafter"/>
</dbReference>
<feature type="compositionally biased region" description="Polar residues" evidence="1">
    <location>
        <begin position="45"/>
        <end position="57"/>
    </location>
</feature>
<proteinExistence type="predicted"/>
<protein>
    <submittedName>
        <fullName evidence="3">Uncharacterized protein</fullName>
    </submittedName>
</protein>
<evidence type="ECO:0000313" key="3">
    <source>
        <dbReference type="EMBL" id="KAJ6838244.1"/>
    </source>
</evidence>
<dbReference type="Proteomes" id="UP001140949">
    <property type="component" value="Unassembled WGS sequence"/>
</dbReference>
<organism evidence="3 4">
    <name type="scientific">Iris pallida</name>
    <name type="common">Sweet iris</name>
    <dbReference type="NCBI Taxonomy" id="29817"/>
    <lineage>
        <taxon>Eukaryota</taxon>
        <taxon>Viridiplantae</taxon>
        <taxon>Streptophyta</taxon>
        <taxon>Embryophyta</taxon>
        <taxon>Tracheophyta</taxon>
        <taxon>Spermatophyta</taxon>
        <taxon>Magnoliopsida</taxon>
        <taxon>Liliopsida</taxon>
        <taxon>Asparagales</taxon>
        <taxon>Iridaceae</taxon>
        <taxon>Iridoideae</taxon>
        <taxon>Irideae</taxon>
        <taxon>Iris</taxon>
    </lineage>
</organism>
<sequence length="183" mass="20115">MEAHILPSSHPLQASFPTRIRTPFLHKNQSFLFISATRPRPDSGLNATGPVTNGSGSSEDESQADTVSSAAPAAAKPRPPISTLNIRYRARSKRQAREQQQEQQNIKAPPPPKEWESMTLAEKAMELYVGEKGLLFWLNKFAYASIFITIGGWILFRFVGPSLGLYQLDAPPLSPTSILKGSP</sequence>
<dbReference type="AlphaFoldDB" id="A0AAX6HCD4"/>
<keyword evidence="4" id="KW-1185">Reference proteome</keyword>
<name>A0AAX6HCD4_IRIPA</name>
<dbReference type="EMBL" id="JANAVB010010799">
    <property type="protein sequence ID" value="KAJ6838244.1"/>
    <property type="molecule type" value="Genomic_DNA"/>
</dbReference>
<dbReference type="PANTHER" id="PTHR36347:SF1">
    <property type="entry name" value="EXPRESSED PROTEIN"/>
    <property type="match status" value="1"/>
</dbReference>
<evidence type="ECO:0000256" key="2">
    <source>
        <dbReference type="SAM" id="Phobius"/>
    </source>
</evidence>
<evidence type="ECO:0000256" key="1">
    <source>
        <dbReference type="SAM" id="MobiDB-lite"/>
    </source>
</evidence>
<feature type="region of interest" description="Disordered" evidence="1">
    <location>
        <begin position="36"/>
        <end position="114"/>
    </location>
</feature>
<feature type="transmembrane region" description="Helical" evidence="2">
    <location>
        <begin position="141"/>
        <end position="159"/>
    </location>
</feature>